<evidence type="ECO:0000313" key="5">
    <source>
        <dbReference type="Proteomes" id="UP000256661"/>
    </source>
</evidence>
<proteinExistence type="predicted"/>
<dbReference type="InterPro" id="IPR015943">
    <property type="entry name" value="WD40/YVTN_repeat-like_dom_sf"/>
</dbReference>
<dbReference type="InterPro" id="IPR011047">
    <property type="entry name" value="Quinoprotein_ADH-like_sf"/>
</dbReference>
<sequence length="503" mass="52334">MARSLRGLPPDGVPVRWRVVIGVLAALLFGVALTLQARGWTALIVEAGGSCGSRRGVSSGTCPRGSGVTMGLAFVVLVIALPVALVALIGGLKARLGTMVLAVVALAGIVPGQMIFAWAHGPTLGTVWQASGENPDDVEGQGSWLHGSTVVRARFDRLTAYDIATGDVRWTFTVPAPAVLCAMSGAPEGGTGAVGYGEEDGACARLAAVDLTNGRPLWTKDLAPEPGPGVTAGPPRGASPNMVALTRDAVVVRTGGALRAFGLRDGADRWTRPAGKNCEFDGVIGGSTAVLAELRCPVTPQKIVAVDVTTGRSRWETPAPLRSSSADITLLSAAPAVARVHEGGKRGIDAVLSFDDAGRTRATIEVEDGPWRLTSGSSLFEVAPLDPLMVLGDRLVARASGAGGRSEIRVYGLTDGRRLWSTPLEDIEAVHVEPSRVLVLTDGPRSPDLTALSMRDGAKTYLGTTRFRWLSSAVALYSHGDRYVLVAEDGTGSDSFPVAVVKE</sequence>
<dbReference type="SUPFAM" id="SSF50998">
    <property type="entry name" value="Quinoprotein alcohol dehydrogenase-like"/>
    <property type="match status" value="1"/>
</dbReference>
<dbReference type="Gene3D" id="2.130.10.10">
    <property type="entry name" value="YVTN repeat-like/Quinoprotein amine dehydrogenase"/>
    <property type="match status" value="1"/>
</dbReference>
<keyword evidence="5" id="KW-1185">Reference proteome</keyword>
<accession>A0A3D9SIL5</accession>
<feature type="domain" description="Pyrrolo-quinoline quinone repeat" evidence="3">
    <location>
        <begin position="126"/>
        <end position="274"/>
    </location>
</feature>
<dbReference type="AlphaFoldDB" id="A0A3D9SIL5"/>
<dbReference type="EMBL" id="QTTT01000001">
    <property type="protein sequence ID" value="REE95742.1"/>
    <property type="molecule type" value="Genomic_DNA"/>
</dbReference>
<evidence type="ECO:0000256" key="1">
    <source>
        <dbReference type="SAM" id="MobiDB-lite"/>
    </source>
</evidence>
<evidence type="ECO:0000256" key="2">
    <source>
        <dbReference type="SAM" id="Phobius"/>
    </source>
</evidence>
<protein>
    <submittedName>
        <fullName evidence="4">Putative pyrroloquinoline-quinone binding quinoprotein</fullName>
    </submittedName>
</protein>
<dbReference type="Proteomes" id="UP000256661">
    <property type="component" value="Unassembled WGS sequence"/>
</dbReference>
<dbReference type="OrthoDB" id="3450622at2"/>
<name>A0A3D9SIL5_9ACTN</name>
<evidence type="ECO:0000313" key="4">
    <source>
        <dbReference type="EMBL" id="REE95742.1"/>
    </source>
</evidence>
<organism evidence="4 5">
    <name type="scientific">Thermomonospora umbrina</name>
    <dbReference type="NCBI Taxonomy" id="111806"/>
    <lineage>
        <taxon>Bacteria</taxon>
        <taxon>Bacillati</taxon>
        <taxon>Actinomycetota</taxon>
        <taxon>Actinomycetes</taxon>
        <taxon>Streptosporangiales</taxon>
        <taxon>Thermomonosporaceae</taxon>
        <taxon>Thermomonospora</taxon>
    </lineage>
</organism>
<keyword evidence="2" id="KW-0472">Membrane</keyword>
<gene>
    <name evidence="4" type="ORF">DFJ69_1151</name>
</gene>
<keyword evidence="2" id="KW-1133">Transmembrane helix</keyword>
<keyword evidence="2" id="KW-0812">Transmembrane</keyword>
<dbReference type="Pfam" id="PF13360">
    <property type="entry name" value="PQQ_2"/>
    <property type="match status" value="1"/>
</dbReference>
<feature type="transmembrane region" description="Helical" evidence="2">
    <location>
        <begin position="71"/>
        <end position="92"/>
    </location>
</feature>
<reference evidence="4 5" key="1">
    <citation type="submission" date="2018-08" db="EMBL/GenBank/DDBJ databases">
        <title>Sequencing the genomes of 1000 actinobacteria strains.</title>
        <authorList>
            <person name="Klenk H.-P."/>
        </authorList>
    </citation>
    <scope>NUCLEOTIDE SEQUENCE [LARGE SCALE GENOMIC DNA]</scope>
    <source>
        <strain evidence="4 5">DSM 43927</strain>
    </source>
</reference>
<feature type="transmembrane region" description="Helical" evidence="2">
    <location>
        <begin position="99"/>
        <end position="119"/>
    </location>
</feature>
<evidence type="ECO:0000259" key="3">
    <source>
        <dbReference type="Pfam" id="PF13360"/>
    </source>
</evidence>
<comment type="caution">
    <text evidence="4">The sequence shown here is derived from an EMBL/GenBank/DDBJ whole genome shotgun (WGS) entry which is preliminary data.</text>
</comment>
<dbReference type="PANTHER" id="PTHR34512">
    <property type="entry name" value="CELL SURFACE PROTEIN"/>
    <property type="match status" value="1"/>
</dbReference>
<feature type="region of interest" description="Disordered" evidence="1">
    <location>
        <begin position="217"/>
        <end position="238"/>
    </location>
</feature>
<dbReference type="PANTHER" id="PTHR34512:SF30">
    <property type="entry name" value="OUTER MEMBRANE PROTEIN ASSEMBLY FACTOR BAMB"/>
    <property type="match status" value="1"/>
</dbReference>
<dbReference type="RefSeq" id="WP_116021489.1">
    <property type="nucleotide sequence ID" value="NZ_QTTT01000001.1"/>
</dbReference>
<dbReference type="InterPro" id="IPR002372">
    <property type="entry name" value="PQQ_rpt_dom"/>
</dbReference>